<evidence type="ECO:0000259" key="10">
    <source>
        <dbReference type="Pfam" id="PF13967"/>
    </source>
</evidence>
<dbReference type="InterPro" id="IPR045122">
    <property type="entry name" value="Csc1-like"/>
</dbReference>
<dbReference type="InterPro" id="IPR032880">
    <property type="entry name" value="CSC1/OSCA1-like_N"/>
</dbReference>
<feature type="transmembrane region" description="Helical" evidence="8">
    <location>
        <begin position="100"/>
        <end position="123"/>
    </location>
</feature>
<organism evidence="12 13">
    <name type="scientific">Dekkera bruxellensis</name>
    <name type="common">Brettanomyces custersii</name>
    <dbReference type="NCBI Taxonomy" id="5007"/>
    <lineage>
        <taxon>Eukaryota</taxon>
        <taxon>Fungi</taxon>
        <taxon>Dikarya</taxon>
        <taxon>Ascomycota</taxon>
        <taxon>Saccharomycotina</taxon>
        <taxon>Pichiomycetes</taxon>
        <taxon>Pichiales</taxon>
        <taxon>Pichiaceae</taxon>
        <taxon>Brettanomyces</taxon>
    </lineage>
</organism>
<evidence type="ECO:0000259" key="11">
    <source>
        <dbReference type="Pfam" id="PF14703"/>
    </source>
</evidence>
<feature type="transmembrane region" description="Helical" evidence="8">
    <location>
        <begin position="712"/>
        <end position="730"/>
    </location>
</feature>
<feature type="transmembrane region" description="Helical" evidence="8">
    <location>
        <begin position="632"/>
        <end position="659"/>
    </location>
</feature>
<keyword evidence="3" id="KW-0813">Transport</keyword>
<dbReference type="Pfam" id="PF02714">
    <property type="entry name" value="RSN1_7TM"/>
    <property type="match status" value="1"/>
</dbReference>
<dbReference type="EMBL" id="CABFWN010000005">
    <property type="protein sequence ID" value="VUG19450.1"/>
    <property type="molecule type" value="Genomic_DNA"/>
</dbReference>
<dbReference type="Pfam" id="PF13967">
    <property type="entry name" value="RSN1_TM"/>
    <property type="match status" value="1"/>
</dbReference>
<dbReference type="AlphaFoldDB" id="A0A7D9D0V7"/>
<feature type="transmembrane region" description="Helical" evidence="8">
    <location>
        <begin position="471"/>
        <end position="496"/>
    </location>
</feature>
<comment type="similarity">
    <text evidence="2">Belongs to the CSC1 (TC 1.A.17) family.</text>
</comment>
<feature type="domain" description="CSC1/OSCA1-like N-terminal transmembrane" evidence="10">
    <location>
        <begin position="31"/>
        <end position="194"/>
    </location>
</feature>
<dbReference type="PANTHER" id="PTHR13018:SF20">
    <property type="entry name" value="SPORULATION-SPECIFIC PROTEIN 75"/>
    <property type="match status" value="1"/>
</dbReference>
<dbReference type="PANTHER" id="PTHR13018">
    <property type="entry name" value="PROBABLE MEMBRANE PROTEIN DUF221-RELATED"/>
    <property type="match status" value="1"/>
</dbReference>
<evidence type="ECO:0000259" key="9">
    <source>
        <dbReference type="Pfam" id="PF02714"/>
    </source>
</evidence>
<evidence type="ECO:0000256" key="3">
    <source>
        <dbReference type="ARBA" id="ARBA00022448"/>
    </source>
</evidence>
<accession>A0A7D9D0V7</accession>
<keyword evidence="7" id="KW-0175">Coiled coil</keyword>
<evidence type="ECO:0000256" key="2">
    <source>
        <dbReference type="ARBA" id="ARBA00007779"/>
    </source>
</evidence>
<keyword evidence="5 8" id="KW-1133">Transmembrane helix</keyword>
<feature type="transmembrane region" description="Helical" evidence="8">
    <location>
        <begin position="680"/>
        <end position="700"/>
    </location>
</feature>
<proteinExistence type="inferred from homology"/>
<feature type="coiled-coil region" evidence="7">
    <location>
        <begin position="265"/>
        <end position="292"/>
    </location>
</feature>
<feature type="domain" description="CSC1/OSCA1-like cytosolic" evidence="11">
    <location>
        <begin position="225"/>
        <end position="408"/>
    </location>
</feature>
<keyword evidence="6 8" id="KW-0472">Membrane</keyword>
<feature type="transmembrane region" description="Helical" evidence="8">
    <location>
        <begin position="517"/>
        <end position="538"/>
    </location>
</feature>
<name>A0A7D9D0V7_DEKBR</name>
<dbReference type="GO" id="GO:0005227">
    <property type="term" value="F:calcium-activated cation channel activity"/>
    <property type="evidence" value="ECO:0007669"/>
    <property type="project" value="InterPro"/>
</dbReference>
<feature type="domain" description="CSC1/OSCA1-like 7TM region" evidence="9">
    <location>
        <begin position="421"/>
        <end position="699"/>
    </location>
</feature>
<keyword evidence="13" id="KW-1185">Reference proteome</keyword>
<gene>
    <name evidence="12" type="ORF">DEBR0S5_03070G</name>
</gene>
<dbReference type="Pfam" id="PF14703">
    <property type="entry name" value="PHM7_cyt"/>
    <property type="match status" value="1"/>
</dbReference>
<evidence type="ECO:0000256" key="1">
    <source>
        <dbReference type="ARBA" id="ARBA00004141"/>
    </source>
</evidence>
<dbReference type="InterPro" id="IPR027815">
    <property type="entry name" value="CSC1/OSCA1-like_cyt"/>
</dbReference>
<sequence>MTRQNYSNVIDFLNTAQSDAAAGSVGISLESFFSSLIFSITYCLLQIIIFIYLKDRFENFYDPFGKIKDGSVDNRFSWLLKILSLEIESFRSYGLEAYLFLRYLFLLLFMFLIMTCFTIPILIPVNYFCGASELERNCISDTENHSAQYDIIFSAGNTKGLDMISTANISPRHTDKYILHFTITIIIVTLFHIIMNGEIKFCIKEKNRTIIELISKDKLKDYCCTLYVQNIPTNIFPTTGSLKRFFNQDKNIVDNVWNIYEYKDLERMISKFHALRNKLESLEVEYLRYENGFSSKIRKVIFTNKPLVLNLNPKLMITIPALSERVDSFEYLCDEIKKILKEIDTAQREPLEREDRECDDLLLGNTAFVHFKTPIQAAFMHQIILRENIEEMKCKIICLNPKDIIWDNILKRDDSVSSQAREIIIFLAYFAVTLSWVLPVAMVGSISQLPYLTALIPTVRWINKFPKFIKGFIAGILPSILLVFLTGLALQIFRLLTNHRRILTGSSLQTHLQQWMFLFLHFHLFIVITISSGFIVVLENLVYRPTTVPSMVAKDIPKASNFFFSFFIYRGLNLLGNGLLQFYRFITEVIIYPKVKDSTPRSMNERERGYQRFNPNWGEIYPTFSVYGSIGLVYSVISPLVLLFCCINFLLDLITYRYLLAHVFNKNDKSDTYGKLYPMAWRQLYAGIYSLEIFLMGLLFLVKDEEGNNTCFLLGILMIIVLGATIWAHVSINKKYTRSIEAVPYETMIGLMDAIAKKSSTELETNDKKKLRLEYLHPVFQFNAKNQRIWIPTDPVKAYKMECKKIRSMQLEPQVCGYQLNPKGKLEKNPN</sequence>
<evidence type="ECO:0000256" key="8">
    <source>
        <dbReference type="SAM" id="Phobius"/>
    </source>
</evidence>
<protein>
    <submittedName>
        <fullName evidence="12">DEBR0S5_03070g1_1</fullName>
    </submittedName>
</protein>
<evidence type="ECO:0000256" key="6">
    <source>
        <dbReference type="ARBA" id="ARBA00023136"/>
    </source>
</evidence>
<evidence type="ECO:0000256" key="7">
    <source>
        <dbReference type="SAM" id="Coils"/>
    </source>
</evidence>
<keyword evidence="4 8" id="KW-0812">Transmembrane</keyword>
<feature type="transmembrane region" description="Helical" evidence="8">
    <location>
        <begin position="32"/>
        <end position="53"/>
    </location>
</feature>
<evidence type="ECO:0000256" key="5">
    <source>
        <dbReference type="ARBA" id="ARBA00022989"/>
    </source>
</evidence>
<comment type="subcellular location">
    <subcellularLocation>
        <location evidence="1">Membrane</location>
        <topology evidence="1">Multi-pass membrane protein</topology>
    </subcellularLocation>
</comment>
<evidence type="ECO:0000256" key="4">
    <source>
        <dbReference type="ARBA" id="ARBA00022692"/>
    </source>
</evidence>
<dbReference type="Proteomes" id="UP000478008">
    <property type="component" value="Unassembled WGS sequence"/>
</dbReference>
<feature type="transmembrane region" description="Helical" evidence="8">
    <location>
        <begin position="177"/>
        <end position="195"/>
    </location>
</feature>
<dbReference type="InterPro" id="IPR003864">
    <property type="entry name" value="CSC1/OSCA1-like_7TM"/>
</dbReference>
<reference evidence="12 13" key="1">
    <citation type="submission" date="2019-07" db="EMBL/GenBank/DDBJ databases">
        <authorList>
            <person name="Friedrich A."/>
            <person name="Schacherer J."/>
        </authorList>
    </citation>
    <scope>NUCLEOTIDE SEQUENCE [LARGE SCALE GENOMIC DNA]</scope>
</reference>
<evidence type="ECO:0000313" key="13">
    <source>
        <dbReference type="Proteomes" id="UP000478008"/>
    </source>
</evidence>
<feature type="transmembrane region" description="Helical" evidence="8">
    <location>
        <begin position="423"/>
        <end position="451"/>
    </location>
</feature>
<evidence type="ECO:0000313" key="12">
    <source>
        <dbReference type="EMBL" id="VUG19450.1"/>
    </source>
</evidence>
<dbReference type="GO" id="GO:0005886">
    <property type="term" value="C:plasma membrane"/>
    <property type="evidence" value="ECO:0007669"/>
    <property type="project" value="TreeGrafter"/>
</dbReference>